<evidence type="ECO:0000256" key="1">
    <source>
        <dbReference type="SAM" id="Phobius"/>
    </source>
</evidence>
<keyword evidence="4" id="KW-1185">Reference proteome</keyword>
<dbReference type="SUPFAM" id="SSF48317">
    <property type="entry name" value="Acid phosphatase/Vanadium-dependent haloperoxidase"/>
    <property type="match status" value="1"/>
</dbReference>
<feature type="transmembrane region" description="Helical" evidence="1">
    <location>
        <begin position="86"/>
        <end position="105"/>
    </location>
</feature>
<evidence type="ECO:0000313" key="4">
    <source>
        <dbReference type="Proteomes" id="UP001193389"/>
    </source>
</evidence>
<feature type="transmembrane region" description="Helical" evidence="1">
    <location>
        <begin position="37"/>
        <end position="54"/>
    </location>
</feature>
<feature type="transmembrane region" description="Helical" evidence="1">
    <location>
        <begin position="138"/>
        <end position="157"/>
    </location>
</feature>
<accession>A0A5K7S8R3</accession>
<keyword evidence="1" id="KW-0812">Transmembrane</keyword>
<keyword evidence="1" id="KW-1133">Transmembrane helix</keyword>
<name>A0A5K7S8R3_9BACT</name>
<sequence>MLLVVFLSTCILPAISILILSINPKFDLNMEKNTDRVLSLLISSISYYLGYLLLKRVPVFPAYNVFLLGAILIQIALLPISMRWRISIHAAAIGGLVGGILGLSFRLQENPVQLLSLLILTAGLIGTSRLVLEKHTQSQVYTGLSIGFIILLAVVIFI</sequence>
<protein>
    <recommendedName>
        <fullName evidence="2">Phosphatidic acid phosphatase type 2/haloperoxidase domain-containing protein</fullName>
    </recommendedName>
</protein>
<feature type="transmembrane region" description="Helical" evidence="1">
    <location>
        <begin position="61"/>
        <end position="80"/>
    </location>
</feature>
<feature type="domain" description="Phosphatidic acid phosphatase type 2/haloperoxidase" evidence="2">
    <location>
        <begin position="86"/>
        <end position="156"/>
    </location>
</feature>
<feature type="transmembrane region" description="Helical" evidence="1">
    <location>
        <begin position="112"/>
        <end position="132"/>
    </location>
</feature>
<dbReference type="InterPro" id="IPR000326">
    <property type="entry name" value="PAP2/HPO"/>
</dbReference>
<organism evidence="3 4">
    <name type="scientific">Aquipluma nitroreducens</name>
    <dbReference type="NCBI Taxonomy" id="2010828"/>
    <lineage>
        <taxon>Bacteria</taxon>
        <taxon>Pseudomonadati</taxon>
        <taxon>Bacteroidota</taxon>
        <taxon>Bacteroidia</taxon>
        <taxon>Marinilabiliales</taxon>
        <taxon>Prolixibacteraceae</taxon>
        <taxon>Aquipluma</taxon>
    </lineage>
</organism>
<dbReference type="KEGG" id="anf:AQPE_2100"/>
<dbReference type="Pfam" id="PF01569">
    <property type="entry name" value="PAP2"/>
    <property type="match status" value="1"/>
</dbReference>
<evidence type="ECO:0000313" key="3">
    <source>
        <dbReference type="EMBL" id="BBE17941.1"/>
    </source>
</evidence>
<reference evidence="3" key="1">
    <citation type="journal article" date="2020" name="Int. J. Syst. Evol. Microbiol.">
        <title>Aquipluma nitroreducens gen. nov. sp. nov., a novel facultatively anaerobic bacterium isolated from a freshwater lake.</title>
        <authorList>
            <person name="Watanabe M."/>
            <person name="Kojima H."/>
            <person name="Fukui M."/>
        </authorList>
    </citation>
    <scope>NUCLEOTIDE SEQUENCE</scope>
    <source>
        <strain evidence="3">MeG22</strain>
    </source>
</reference>
<dbReference type="Gene3D" id="1.20.144.10">
    <property type="entry name" value="Phosphatidic acid phosphatase type 2/haloperoxidase"/>
    <property type="match status" value="1"/>
</dbReference>
<dbReference type="AlphaFoldDB" id="A0A5K7S8R3"/>
<dbReference type="InterPro" id="IPR036938">
    <property type="entry name" value="PAP2/HPO_sf"/>
</dbReference>
<dbReference type="EMBL" id="AP018694">
    <property type="protein sequence ID" value="BBE17941.1"/>
    <property type="molecule type" value="Genomic_DNA"/>
</dbReference>
<gene>
    <name evidence="3" type="ORF">AQPE_2100</name>
</gene>
<evidence type="ECO:0000259" key="2">
    <source>
        <dbReference type="Pfam" id="PF01569"/>
    </source>
</evidence>
<keyword evidence="1" id="KW-0472">Membrane</keyword>
<proteinExistence type="predicted"/>
<dbReference type="Proteomes" id="UP001193389">
    <property type="component" value="Chromosome"/>
</dbReference>